<comment type="caution">
    <text evidence="2">The sequence shown here is derived from an EMBL/GenBank/DDBJ whole genome shotgun (WGS) entry which is preliminary data.</text>
</comment>
<dbReference type="GO" id="GO:0005524">
    <property type="term" value="F:ATP binding"/>
    <property type="evidence" value="ECO:0007669"/>
    <property type="project" value="UniProtKB-KW"/>
</dbReference>
<keyword evidence="2" id="KW-0547">Nucleotide-binding</keyword>
<dbReference type="InterPro" id="IPR015854">
    <property type="entry name" value="ABC_transpr_LolD-like"/>
</dbReference>
<gene>
    <name evidence="2" type="ORF">FO013_20790</name>
</gene>
<dbReference type="InterPro" id="IPR027417">
    <property type="entry name" value="P-loop_NTPase"/>
</dbReference>
<keyword evidence="3" id="KW-1185">Reference proteome</keyword>
<dbReference type="GO" id="GO:0022857">
    <property type="term" value="F:transmembrane transporter activity"/>
    <property type="evidence" value="ECO:0007669"/>
    <property type="project" value="TreeGrafter"/>
</dbReference>
<dbReference type="GO" id="GO:0016887">
    <property type="term" value="F:ATP hydrolysis activity"/>
    <property type="evidence" value="ECO:0007669"/>
    <property type="project" value="InterPro"/>
</dbReference>
<feature type="domain" description="ABC transporter" evidence="1">
    <location>
        <begin position="11"/>
        <end position="53"/>
    </location>
</feature>
<accession>A0A556C3T5</accession>
<dbReference type="Proteomes" id="UP000316406">
    <property type="component" value="Unassembled WGS sequence"/>
</dbReference>
<dbReference type="AlphaFoldDB" id="A0A556C3T5"/>
<sequence length="110" mass="11690">MGKDAVATAADVLNTFGLRLHVPFEVSGGQRQSLAVARSAVAQTSIHLADEPTETLDGATVKKVFDVIAVLIDQQEQTVRLVVDDPAAAARVNRLATVATVEYDDLVPCF</sequence>
<dbReference type="PANTHER" id="PTHR24220">
    <property type="entry name" value="IMPORT ATP-BINDING PROTEIN"/>
    <property type="match status" value="1"/>
</dbReference>
<proteinExistence type="predicted"/>
<dbReference type="OrthoDB" id="9805514at2"/>
<dbReference type="Pfam" id="PF00005">
    <property type="entry name" value="ABC_tran"/>
    <property type="match status" value="1"/>
</dbReference>
<dbReference type="EMBL" id="VLTK01000021">
    <property type="protein sequence ID" value="TSI12117.1"/>
    <property type="molecule type" value="Genomic_DNA"/>
</dbReference>
<reference evidence="2 3" key="1">
    <citation type="submission" date="2019-07" db="EMBL/GenBank/DDBJ databases">
        <title>Draft genome sequence of Brevibacterium aurantiacum XU54 isolated from Xinjiang China.</title>
        <authorList>
            <person name="Xu X."/>
        </authorList>
    </citation>
    <scope>NUCLEOTIDE SEQUENCE [LARGE SCALE GENOMIC DNA]</scope>
    <source>
        <strain evidence="2 3">XU54</strain>
    </source>
</reference>
<keyword evidence="2" id="KW-0067">ATP-binding</keyword>
<dbReference type="RefSeq" id="WP_143924474.1">
    <property type="nucleotide sequence ID" value="NZ_VLTK01000021.1"/>
</dbReference>
<dbReference type="GO" id="GO:0005886">
    <property type="term" value="C:plasma membrane"/>
    <property type="evidence" value="ECO:0007669"/>
    <property type="project" value="TreeGrafter"/>
</dbReference>
<evidence type="ECO:0000259" key="1">
    <source>
        <dbReference type="Pfam" id="PF00005"/>
    </source>
</evidence>
<dbReference type="SUPFAM" id="SSF52540">
    <property type="entry name" value="P-loop containing nucleoside triphosphate hydrolases"/>
    <property type="match status" value="1"/>
</dbReference>
<dbReference type="Gene3D" id="3.40.50.300">
    <property type="entry name" value="P-loop containing nucleotide triphosphate hydrolases"/>
    <property type="match status" value="1"/>
</dbReference>
<dbReference type="InterPro" id="IPR003439">
    <property type="entry name" value="ABC_transporter-like_ATP-bd"/>
</dbReference>
<organism evidence="2 3">
    <name type="scientific">Brevibacterium aurantiacum</name>
    <dbReference type="NCBI Taxonomy" id="273384"/>
    <lineage>
        <taxon>Bacteria</taxon>
        <taxon>Bacillati</taxon>
        <taxon>Actinomycetota</taxon>
        <taxon>Actinomycetes</taxon>
        <taxon>Micrococcales</taxon>
        <taxon>Brevibacteriaceae</taxon>
        <taxon>Brevibacterium</taxon>
    </lineage>
</organism>
<evidence type="ECO:0000313" key="2">
    <source>
        <dbReference type="EMBL" id="TSI12117.1"/>
    </source>
</evidence>
<name>A0A556C3T5_BREAU</name>
<evidence type="ECO:0000313" key="3">
    <source>
        <dbReference type="Proteomes" id="UP000316406"/>
    </source>
</evidence>
<protein>
    <submittedName>
        <fullName evidence="2">ATP-binding cassette domain-containing protein</fullName>
    </submittedName>
</protein>